<keyword evidence="2" id="KW-1185">Reference proteome</keyword>
<proteinExistence type="predicted"/>
<comment type="caution">
    <text evidence="1">The sequence shown here is derived from an EMBL/GenBank/DDBJ whole genome shotgun (WGS) entry which is preliminary data.</text>
</comment>
<protein>
    <recommendedName>
        <fullName evidence="3">Secreted protein</fullName>
    </recommendedName>
</protein>
<organism evidence="1 2">
    <name type="scientific">Streptomyces hydrogenans</name>
    <dbReference type="NCBI Taxonomy" id="1873719"/>
    <lineage>
        <taxon>Bacteria</taxon>
        <taxon>Bacillati</taxon>
        <taxon>Actinomycetota</taxon>
        <taxon>Actinomycetes</taxon>
        <taxon>Kitasatosporales</taxon>
        <taxon>Streptomycetaceae</taxon>
        <taxon>Streptomyces</taxon>
    </lineage>
</organism>
<reference evidence="1" key="1">
    <citation type="submission" date="2024-05" db="EMBL/GenBank/DDBJ databases">
        <title>Whole genome shotgun sequence of Streptomyces hydrogenans NBRC 13475.</title>
        <authorList>
            <person name="Komaki H."/>
            <person name="Tamura T."/>
        </authorList>
    </citation>
    <scope>NUCLEOTIDE SEQUENCE</scope>
    <source>
        <strain evidence="1">NBRC 13475</strain>
    </source>
</reference>
<accession>A0ABQ3PR11</accession>
<dbReference type="EMBL" id="BNDW01000117">
    <property type="protein sequence ID" value="GHI27462.1"/>
    <property type="molecule type" value="Genomic_DNA"/>
</dbReference>
<sequence>MKATCTRTSWRRLCLLCPGQAGVVGNLDDGVTWSACPLLGTNHDPRFPSRPLFPQGGAQFLRLLRVPLHRRPEPASWTA</sequence>
<gene>
    <name evidence="1" type="ORF">Shyd_88330</name>
</gene>
<evidence type="ECO:0000313" key="2">
    <source>
        <dbReference type="Proteomes" id="UP001052739"/>
    </source>
</evidence>
<evidence type="ECO:0000313" key="1">
    <source>
        <dbReference type="EMBL" id="GHI27462.1"/>
    </source>
</evidence>
<evidence type="ECO:0008006" key="3">
    <source>
        <dbReference type="Google" id="ProtNLM"/>
    </source>
</evidence>
<name>A0ABQ3PR11_9ACTN</name>
<dbReference type="Proteomes" id="UP001052739">
    <property type="component" value="Unassembled WGS sequence"/>
</dbReference>